<dbReference type="InterPro" id="IPR041129">
    <property type="entry name" value="CdiI_2"/>
</dbReference>
<protein>
    <submittedName>
        <fullName evidence="2">Contact-dependent growth inhibition system immunity protein</fullName>
    </submittedName>
</protein>
<evidence type="ECO:0000313" key="3">
    <source>
        <dbReference type="Proteomes" id="UP001235303"/>
    </source>
</evidence>
<organism evidence="2 3">
    <name type="scientific">Roseofilum acuticapitatum BLCC-M154</name>
    <dbReference type="NCBI Taxonomy" id="3022444"/>
    <lineage>
        <taxon>Bacteria</taxon>
        <taxon>Bacillati</taxon>
        <taxon>Cyanobacteriota</taxon>
        <taxon>Cyanophyceae</taxon>
        <taxon>Desertifilales</taxon>
        <taxon>Desertifilaceae</taxon>
        <taxon>Roseofilum</taxon>
        <taxon>Roseofilum acuticapitatum</taxon>
    </lineage>
</organism>
<comment type="caution">
    <text evidence="2">The sequence shown here is derived from an EMBL/GenBank/DDBJ whole genome shotgun (WGS) entry which is preliminary data.</text>
</comment>
<dbReference type="Pfam" id="PF18593">
    <property type="entry name" value="CdiI_2"/>
    <property type="match status" value="1"/>
</dbReference>
<dbReference type="Proteomes" id="UP001235303">
    <property type="component" value="Unassembled WGS sequence"/>
</dbReference>
<dbReference type="CDD" id="cd20687">
    <property type="entry name" value="CdiI_Ykris-like"/>
    <property type="match status" value="1"/>
</dbReference>
<feature type="domain" description="CdiI immunity protein" evidence="1">
    <location>
        <begin position="5"/>
        <end position="93"/>
    </location>
</feature>
<keyword evidence="3" id="KW-1185">Reference proteome</keyword>
<evidence type="ECO:0000313" key="2">
    <source>
        <dbReference type="EMBL" id="MDJ1171101.1"/>
    </source>
</evidence>
<sequence length="108" mass="12435">MNTENFPGLAQFCSSYFHQDWNLEAPDALGLIHNYLQDEPITQVQQTLEDIENLLTQNLEHNQLKAMMVFEFSCYYDPTVYGISYADWLLWVQISLKQGIASKLALSA</sequence>
<dbReference type="RefSeq" id="WP_283754854.1">
    <property type="nucleotide sequence ID" value="NZ_JAQOSP010000105.1"/>
</dbReference>
<dbReference type="EMBL" id="JAQOSP010000105">
    <property type="protein sequence ID" value="MDJ1171101.1"/>
    <property type="molecule type" value="Genomic_DNA"/>
</dbReference>
<gene>
    <name evidence="2" type="ORF">PMG71_16855</name>
</gene>
<reference evidence="2 3" key="1">
    <citation type="submission" date="2023-01" db="EMBL/GenBank/DDBJ databases">
        <title>Novel diversity within Roseofilum (Cyanobacteria; Desertifilaceae) from marine benthic mats with descriptions of four novel species.</title>
        <authorList>
            <person name="Wang Y."/>
            <person name="Berthold D.E."/>
            <person name="Hu J."/>
            <person name="Lefler F.W."/>
            <person name="Laughinghouse H.D. IV."/>
        </authorList>
    </citation>
    <scope>NUCLEOTIDE SEQUENCE [LARGE SCALE GENOMIC DNA]</scope>
    <source>
        <strain evidence="2 3">BLCC-M154</strain>
    </source>
</reference>
<name>A0ABT7AW34_9CYAN</name>
<accession>A0ABT7AW34</accession>
<evidence type="ECO:0000259" key="1">
    <source>
        <dbReference type="Pfam" id="PF18593"/>
    </source>
</evidence>
<proteinExistence type="predicted"/>